<name>A0A7W8QAB3_PARAM</name>
<keyword evidence="2" id="KW-0238">DNA-binding</keyword>
<reference evidence="6 7" key="1">
    <citation type="submission" date="2020-08" db="EMBL/GenBank/DDBJ databases">
        <title>Genomic Encyclopedia of Type Strains, Phase IV (KMG-V): Genome sequencing to study the core and pangenomes of soil and plant-associated prokaryotes.</title>
        <authorList>
            <person name="Whitman W."/>
        </authorList>
    </citation>
    <scope>NUCLEOTIDE SEQUENCE [LARGE SCALE GENOMIC DNA]</scope>
    <source>
        <strain evidence="6 7">JPY158</strain>
    </source>
</reference>
<dbReference type="InterPro" id="IPR014710">
    <property type="entry name" value="RmlC-like_jellyroll"/>
</dbReference>
<gene>
    <name evidence="6" type="ORF">HDG40_004203</name>
</gene>
<dbReference type="InterPro" id="IPR047264">
    <property type="entry name" value="Cupin_HpaA-like_N"/>
</dbReference>
<proteinExistence type="predicted"/>
<protein>
    <submittedName>
        <fullName evidence="6">AraC family transcriptional activator of pobA</fullName>
    </submittedName>
</protein>
<keyword evidence="7" id="KW-1185">Reference proteome</keyword>
<feature type="domain" description="HTH araC/xylS-type" evidence="5">
    <location>
        <begin position="195"/>
        <end position="293"/>
    </location>
</feature>
<sequence length="301" mass="33479">MQQEQNAISNFVLYGAESNAPHDDMVHYEPISLRASLFDFEIKPHVHRALIQVLYITHGGGETSIDGRTWTFQAPCLIAVPAQSVHNFHFANDIEGHVVTAAQPALESVIMALAPDLLEFVRTPAVLSGILNLDKGTPLETVFQSIRQETLVDARWQLAAGAARMIALFVKVGRLSESAKLAANPEQRTLADRIEKFRALLDKHCRERRAVGEYAKDMGVTTGQLSRICHAAFGTSAIEAIDARSIHEAKRLLGYSTMSVKQIANELGFQDEAYFGRFFRKQVGERPTEYRSTAQERFLLG</sequence>
<dbReference type="Gene3D" id="1.10.10.60">
    <property type="entry name" value="Homeodomain-like"/>
    <property type="match status" value="1"/>
</dbReference>
<dbReference type="SMART" id="SM00342">
    <property type="entry name" value="HTH_ARAC"/>
    <property type="match status" value="1"/>
</dbReference>
<dbReference type="Gene3D" id="2.60.120.10">
    <property type="entry name" value="Jelly Rolls"/>
    <property type="match status" value="1"/>
</dbReference>
<comment type="caution">
    <text evidence="6">The sequence shown here is derived from an EMBL/GenBank/DDBJ whole genome shotgun (WGS) entry which is preliminary data.</text>
</comment>
<dbReference type="PRINTS" id="PR00032">
    <property type="entry name" value="HTHARAC"/>
</dbReference>
<dbReference type="PANTHER" id="PTHR43280:SF32">
    <property type="entry name" value="TRANSCRIPTIONAL REGULATORY PROTEIN"/>
    <property type="match status" value="1"/>
</dbReference>
<dbReference type="Proteomes" id="UP000592780">
    <property type="component" value="Unassembled WGS sequence"/>
</dbReference>
<dbReference type="SUPFAM" id="SSF51182">
    <property type="entry name" value="RmlC-like cupins"/>
    <property type="match status" value="1"/>
</dbReference>
<dbReference type="InterPro" id="IPR003313">
    <property type="entry name" value="AraC-bd"/>
</dbReference>
<dbReference type="RefSeq" id="WP_018437509.1">
    <property type="nucleotide sequence ID" value="NZ_JACHDD010000006.1"/>
</dbReference>
<evidence type="ECO:0000313" key="6">
    <source>
        <dbReference type="EMBL" id="MBB5426030.1"/>
    </source>
</evidence>
<dbReference type="GeneID" id="301100335"/>
<dbReference type="Pfam" id="PF02311">
    <property type="entry name" value="AraC_binding"/>
    <property type="match status" value="1"/>
</dbReference>
<dbReference type="GO" id="GO:0043565">
    <property type="term" value="F:sequence-specific DNA binding"/>
    <property type="evidence" value="ECO:0007669"/>
    <property type="project" value="InterPro"/>
</dbReference>
<dbReference type="InterPro" id="IPR018060">
    <property type="entry name" value="HTH_AraC"/>
</dbReference>
<evidence type="ECO:0000259" key="5">
    <source>
        <dbReference type="PROSITE" id="PS01124"/>
    </source>
</evidence>
<evidence type="ECO:0000256" key="3">
    <source>
        <dbReference type="ARBA" id="ARBA00023159"/>
    </source>
</evidence>
<dbReference type="GO" id="GO:0003700">
    <property type="term" value="F:DNA-binding transcription factor activity"/>
    <property type="evidence" value="ECO:0007669"/>
    <property type="project" value="InterPro"/>
</dbReference>
<evidence type="ECO:0000256" key="2">
    <source>
        <dbReference type="ARBA" id="ARBA00023125"/>
    </source>
</evidence>
<organism evidence="6 7">
    <name type="scientific">Paraburkholderia atlantica</name>
    <dbReference type="NCBI Taxonomy" id="2654982"/>
    <lineage>
        <taxon>Bacteria</taxon>
        <taxon>Pseudomonadati</taxon>
        <taxon>Pseudomonadota</taxon>
        <taxon>Betaproteobacteria</taxon>
        <taxon>Burkholderiales</taxon>
        <taxon>Burkholderiaceae</taxon>
        <taxon>Paraburkholderia</taxon>
    </lineage>
</organism>
<dbReference type="CDD" id="cd06999">
    <property type="entry name" value="cupin_HpaA-like_N"/>
    <property type="match status" value="1"/>
</dbReference>
<evidence type="ECO:0000256" key="4">
    <source>
        <dbReference type="ARBA" id="ARBA00023163"/>
    </source>
</evidence>
<dbReference type="EMBL" id="JACHDD010000006">
    <property type="protein sequence ID" value="MBB5426030.1"/>
    <property type="molecule type" value="Genomic_DNA"/>
</dbReference>
<dbReference type="SUPFAM" id="SSF46689">
    <property type="entry name" value="Homeodomain-like"/>
    <property type="match status" value="1"/>
</dbReference>
<dbReference type="Pfam" id="PF12833">
    <property type="entry name" value="HTH_18"/>
    <property type="match status" value="1"/>
</dbReference>
<evidence type="ECO:0000313" key="7">
    <source>
        <dbReference type="Proteomes" id="UP000592780"/>
    </source>
</evidence>
<keyword evidence="3" id="KW-0010">Activator</keyword>
<keyword evidence="1" id="KW-0805">Transcription regulation</keyword>
<evidence type="ECO:0000256" key="1">
    <source>
        <dbReference type="ARBA" id="ARBA00023015"/>
    </source>
</evidence>
<dbReference type="InterPro" id="IPR011051">
    <property type="entry name" value="RmlC_Cupin_sf"/>
</dbReference>
<dbReference type="PROSITE" id="PS01124">
    <property type="entry name" value="HTH_ARAC_FAMILY_2"/>
    <property type="match status" value="1"/>
</dbReference>
<dbReference type="PANTHER" id="PTHR43280">
    <property type="entry name" value="ARAC-FAMILY TRANSCRIPTIONAL REGULATOR"/>
    <property type="match status" value="1"/>
</dbReference>
<dbReference type="AlphaFoldDB" id="A0A7W8QAB3"/>
<dbReference type="InterPro" id="IPR009057">
    <property type="entry name" value="Homeodomain-like_sf"/>
</dbReference>
<dbReference type="InterPro" id="IPR020449">
    <property type="entry name" value="Tscrpt_reg_AraC-type_HTH"/>
</dbReference>
<accession>A0A7W8QAB3</accession>
<keyword evidence="4" id="KW-0804">Transcription</keyword>